<evidence type="ECO:0000313" key="1">
    <source>
        <dbReference type="EMBL" id="GKX65051.1"/>
    </source>
</evidence>
<reference evidence="1" key="1">
    <citation type="journal article" date="2025" name="Int. J. Syst. Evol. Microbiol.">
        <title>Inconstantimicrobium mannanitabidum sp. nov., a novel member of the family Clostridiaceae isolated from anoxic soil under the treatment of reductive soil disinfestation.</title>
        <authorList>
            <person name="Ueki A."/>
            <person name="Tonouchi A."/>
            <person name="Honma S."/>
            <person name="Kaku N."/>
            <person name="Ueki K."/>
        </authorList>
    </citation>
    <scope>NUCLEOTIDE SEQUENCE</scope>
    <source>
        <strain evidence="1">TW13</strain>
    </source>
</reference>
<accession>A0ACB5R7R5</accession>
<evidence type="ECO:0000313" key="2">
    <source>
        <dbReference type="Proteomes" id="UP001058074"/>
    </source>
</evidence>
<name>A0ACB5R7R5_9CLOT</name>
<organism evidence="1 2">
    <name type="scientific">Inconstantimicrobium mannanitabidum</name>
    <dbReference type="NCBI Taxonomy" id="1604901"/>
    <lineage>
        <taxon>Bacteria</taxon>
        <taxon>Bacillati</taxon>
        <taxon>Bacillota</taxon>
        <taxon>Clostridia</taxon>
        <taxon>Eubacteriales</taxon>
        <taxon>Clostridiaceae</taxon>
        <taxon>Inconstantimicrobium</taxon>
    </lineage>
</organism>
<gene>
    <name evidence="1" type="ORF">rsdtw13_03090</name>
</gene>
<dbReference type="EMBL" id="BROD01000001">
    <property type="protein sequence ID" value="GKX65051.1"/>
    <property type="molecule type" value="Genomic_DNA"/>
</dbReference>
<protein>
    <submittedName>
        <fullName evidence="1">Uncharacterized protein</fullName>
    </submittedName>
</protein>
<comment type="caution">
    <text evidence="1">The sequence shown here is derived from an EMBL/GenBank/DDBJ whole genome shotgun (WGS) entry which is preliminary data.</text>
</comment>
<keyword evidence="2" id="KW-1185">Reference proteome</keyword>
<dbReference type="Proteomes" id="UP001058074">
    <property type="component" value="Unassembled WGS sequence"/>
</dbReference>
<sequence length="240" mass="27488">MSNKEIENAIKDVEFIKNVIDSTSISLKKLSTSFIQLGMYLLVMIAIITTSNIPVIGQYSSNNEYRAYIEILGKSIYIENGTTLNIIISIFELIFFALLIFVIIKMSKIIKKNSLTGLSKQLIILWICIIIFNMICIIFFPSLMERFALSIDPQFSINSPIYSEYGIYIITIFNLFTLSIGLLMLTIFTNLRLPKLMFIVYVIACLCLMVFPLLVSYYFIFITPVTVIIIGIYLKLIDVR</sequence>
<proteinExistence type="predicted"/>